<proteinExistence type="predicted"/>
<keyword evidence="1" id="KW-1133">Transmembrane helix</keyword>
<dbReference type="EMBL" id="GBXM01100558">
    <property type="protein sequence ID" value="JAH08019.1"/>
    <property type="molecule type" value="Transcribed_RNA"/>
</dbReference>
<name>A0A0E9PU45_ANGAN</name>
<evidence type="ECO:0000313" key="2">
    <source>
        <dbReference type="EMBL" id="JAH08019.1"/>
    </source>
</evidence>
<organism evidence="2">
    <name type="scientific">Anguilla anguilla</name>
    <name type="common">European freshwater eel</name>
    <name type="synonym">Muraena anguilla</name>
    <dbReference type="NCBI Taxonomy" id="7936"/>
    <lineage>
        <taxon>Eukaryota</taxon>
        <taxon>Metazoa</taxon>
        <taxon>Chordata</taxon>
        <taxon>Craniata</taxon>
        <taxon>Vertebrata</taxon>
        <taxon>Euteleostomi</taxon>
        <taxon>Actinopterygii</taxon>
        <taxon>Neopterygii</taxon>
        <taxon>Teleostei</taxon>
        <taxon>Anguilliformes</taxon>
        <taxon>Anguillidae</taxon>
        <taxon>Anguilla</taxon>
    </lineage>
</organism>
<reference evidence="2" key="1">
    <citation type="submission" date="2014-11" db="EMBL/GenBank/DDBJ databases">
        <authorList>
            <person name="Amaro Gonzalez C."/>
        </authorList>
    </citation>
    <scope>NUCLEOTIDE SEQUENCE</scope>
</reference>
<reference evidence="2" key="2">
    <citation type="journal article" date="2015" name="Fish Shellfish Immunol.">
        <title>Early steps in the European eel (Anguilla anguilla)-Vibrio vulnificus interaction in the gills: Role of the RtxA13 toxin.</title>
        <authorList>
            <person name="Callol A."/>
            <person name="Pajuelo D."/>
            <person name="Ebbesson L."/>
            <person name="Teles M."/>
            <person name="MacKenzie S."/>
            <person name="Amaro C."/>
        </authorList>
    </citation>
    <scope>NUCLEOTIDE SEQUENCE</scope>
</reference>
<sequence>MLSLYVRVYTLMCICMCIYMCTLQYIYIHVCVYTRCLYIQLPLVVYF</sequence>
<feature type="transmembrane region" description="Helical" evidence="1">
    <location>
        <begin position="6"/>
        <end position="28"/>
    </location>
</feature>
<evidence type="ECO:0000256" key="1">
    <source>
        <dbReference type="SAM" id="Phobius"/>
    </source>
</evidence>
<dbReference type="AlphaFoldDB" id="A0A0E9PU45"/>
<protein>
    <submittedName>
        <fullName evidence="2">Uncharacterized protein</fullName>
    </submittedName>
</protein>
<accession>A0A0E9PU45</accession>
<keyword evidence="1" id="KW-0812">Transmembrane</keyword>
<keyword evidence="1" id="KW-0472">Membrane</keyword>